<dbReference type="Proteomes" id="UP001164250">
    <property type="component" value="Chromosome 15"/>
</dbReference>
<proteinExistence type="predicted"/>
<keyword evidence="2" id="KW-1185">Reference proteome</keyword>
<accession>A0ACC0ZQ33</accession>
<reference evidence="2" key="1">
    <citation type="journal article" date="2023" name="G3 (Bethesda)">
        <title>Genome assembly and association tests identify interacting loci associated with vigor, precocity, and sex in interspecific pistachio rootstocks.</title>
        <authorList>
            <person name="Palmer W."/>
            <person name="Jacygrad E."/>
            <person name="Sagayaradj S."/>
            <person name="Cavanaugh K."/>
            <person name="Han R."/>
            <person name="Bertier L."/>
            <person name="Beede B."/>
            <person name="Kafkas S."/>
            <person name="Golino D."/>
            <person name="Preece J."/>
            <person name="Michelmore R."/>
        </authorList>
    </citation>
    <scope>NUCLEOTIDE SEQUENCE [LARGE SCALE GENOMIC DNA]</scope>
</reference>
<comment type="caution">
    <text evidence="1">The sequence shown here is derived from an EMBL/GenBank/DDBJ whole genome shotgun (WGS) entry which is preliminary data.</text>
</comment>
<dbReference type="EMBL" id="CM047910">
    <property type="protein sequence ID" value="KAJ0075095.1"/>
    <property type="molecule type" value="Genomic_DNA"/>
</dbReference>
<gene>
    <name evidence="1" type="ORF">Patl1_33404</name>
</gene>
<evidence type="ECO:0000313" key="1">
    <source>
        <dbReference type="EMBL" id="KAJ0075095.1"/>
    </source>
</evidence>
<sequence>MHDTSSAVGRMCSSSFSFFLFAFIVYNIIENCLSASTAIQYHSFFVLQTLKNALSPYKLGGAAGGSDCDPKGKSDNEIMRFCQSFMNEIYRYLGPDKDLPSKEMGVGTREMGYLFGQY</sequence>
<protein>
    <submittedName>
        <fullName evidence="1">Uncharacterized protein</fullName>
    </submittedName>
</protein>
<name>A0ACC0ZQ33_9ROSI</name>
<evidence type="ECO:0000313" key="2">
    <source>
        <dbReference type="Proteomes" id="UP001164250"/>
    </source>
</evidence>
<organism evidence="1 2">
    <name type="scientific">Pistacia atlantica</name>
    <dbReference type="NCBI Taxonomy" id="434234"/>
    <lineage>
        <taxon>Eukaryota</taxon>
        <taxon>Viridiplantae</taxon>
        <taxon>Streptophyta</taxon>
        <taxon>Embryophyta</taxon>
        <taxon>Tracheophyta</taxon>
        <taxon>Spermatophyta</taxon>
        <taxon>Magnoliopsida</taxon>
        <taxon>eudicotyledons</taxon>
        <taxon>Gunneridae</taxon>
        <taxon>Pentapetalae</taxon>
        <taxon>rosids</taxon>
        <taxon>malvids</taxon>
        <taxon>Sapindales</taxon>
        <taxon>Anacardiaceae</taxon>
        <taxon>Pistacia</taxon>
    </lineage>
</organism>